<dbReference type="EMBL" id="JARJCW010000121">
    <property type="protein sequence ID" value="KAJ7192319.1"/>
    <property type="molecule type" value="Genomic_DNA"/>
</dbReference>
<keyword evidence="2" id="KW-1185">Reference proteome</keyword>
<accession>A0AAD6UPZ4</accession>
<gene>
    <name evidence="1" type="ORF">GGX14DRAFT_406423</name>
</gene>
<organism evidence="1 2">
    <name type="scientific">Mycena pura</name>
    <dbReference type="NCBI Taxonomy" id="153505"/>
    <lineage>
        <taxon>Eukaryota</taxon>
        <taxon>Fungi</taxon>
        <taxon>Dikarya</taxon>
        <taxon>Basidiomycota</taxon>
        <taxon>Agaricomycotina</taxon>
        <taxon>Agaricomycetes</taxon>
        <taxon>Agaricomycetidae</taxon>
        <taxon>Agaricales</taxon>
        <taxon>Marasmiineae</taxon>
        <taxon>Mycenaceae</taxon>
        <taxon>Mycena</taxon>
    </lineage>
</organism>
<reference evidence="1" key="1">
    <citation type="submission" date="2023-03" db="EMBL/GenBank/DDBJ databases">
        <title>Massive genome expansion in bonnet fungi (Mycena s.s.) driven by repeated elements and novel gene families across ecological guilds.</title>
        <authorList>
            <consortium name="Lawrence Berkeley National Laboratory"/>
            <person name="Harder C.B."/>
            <person name="Miyauchi S."/>
            <person name="Viragh M."/>
            <person name="Kuo A."/>
            <person name="Thoen E."/>
            <person name="Andreopoulos B."/>
            <person name="Lu D."/>
            <person name="Skrede I."/>
            <person name="Drula E."/>
            <person name="Henrissat B."/>
            <person name="Morin E."/>
            <person name="Kohler A."/>
            <person name="Barry K."/>
            <person name="LaButti K."/>
            <person name="Morin E."/>
            <person name="Salamov A."/>
            <person name="Lipzen A."/>
            <person name="Mereny Z."/>
            <person name="Hegedus B."/>
            <person name="Baldrian P."/>
            <person name="Stursova M."/>
            <person name="Weitz H."/>
            <person name="Taylor A."/>
            <person name="Grigoriev I.V."/>
            <person name="Nagy L.G."/>
            <person name="Martin F."/>
            <person name="Kauserud H."/>
        </authorList>
    </citation>
    <scope>NUCLEOTIDE SEQUENCE</scope>
    <source>
        <strain evidence="1">9144</strain>
    </source>
</reference>
<name>A0AAD6UPZ4_9AGAR</name>
<protein>
    <submittedName>
        <fullName evidence="1">Uncharacterized protein</fullName>
    </submittedName>
</protein>
<sequence length="156" mass="17250">MIKPSGRSPIWGSGISRLEASGFACRSMSSLRLSTTVATTPEDPVLAVPDSAVIGAHPPQLQLSPARRTLESITLYPPGGESYYAPELWIHVDEMLADVATYPYLSSIVISMEDAFPGHFSTLAWNCKSMPWVHEHLRRCSDRDLLRVDIPKNKDI</sequence>
<proteinExistence type="predicted"/>
<comment type="caution">
    <text evidence="1">The sequence shown here is derived from an EMBL/GenBank/DDBJ whole genome shotgun (WGS) entry which is preliminary data.</text>
</comment>
<evidence type="ECO:0000313" key="1">
    <source>
        <dbReference type="EMBL" id="KAJ7192319.1"/>
    </source>
</evidence>
<dbReference type="Proteomes" id="UP001219525">
    <property type="component" value="Unassembled WGS sequence"/>
</dbReference>
<dbReference type="AlphaFoldDB" id="A0AAD6UPZ4"/>
<evidence type="ECO:0000313" key="2">
    <source>
        <dbReference type="Proteomes" id="UP001219525"/>
    </source>
</evidence>